<keyword evidence="2" id="KW-0472">Membrane</keyword>
<evidence type="ECO:0000256" key="1">
    <source>
        <dbReference type="SAM" id="Coils"/>
    </source>
</evidence>
<reference evidence="3 4" key="1">
    <citation type="submission" date="2018-11" db="EMBL/GenBank/DDBJ databases">
        <title>Novel bacteria species description.</title>
        <authorList>
            <person name="Han J.-H."/>
        </authorList>
    </citation>
    <scope>NUCLEOTIDE SEQUENCE [LARGE SCALE GENOMIC DNA]</scope>
    <source>
        <strain evidence="3 4">KCTC23259</strain>
    </source>
</reference>
<evidence type="ECO:0000256" key="2">
    <source>
        <dbReference type="SAM" id="Phobius"/>
    </source>
</evidence>
<proteinExistence type="predicted"/>
<dbReference type="AlphaFoldDB" id="A0AAE3H744"/>
<dbReference type="Proteomes" id="UP001204144">
    <property type="component" value="Unassembled WGS sequence"/>
</dbReference>
<name>A0AAE3H744_9BACT</name>
<evidence type="ECO:0000313" key="4">
    <source>
        <dbReference type="Proteomes" id="UP001204144"/>
    </source>
</evidence>
<dbReference type="EMBL" id="RJUF01000194">
    <property type="protein sequence ID" value="MCP9766008.1"/>
    <property type="molecule type" value="Genomic_DNA"/>
</dbReference>
<accession>A0AAE3H744</accession>
<keyword evidence="4" id="KW-1185">Reference proteome</keyword>
<feature type="coiled-coil region" evidence="1">
    <location>
        <begin position="74"/>
        <end position="133"/>
    </location>
</feature>
<sequence>MEMENHSPSNSNTLKIGLVVLLGALGLLGYLYYGSQNENADLQKLLTGKVDELSTTKVKLDSISQSLDAKIAEVTALGGSVEELEKIKAQLEQDKKRLKADANFSAKKYEGKIAEYEAFLTQKDEEILKLKEENGLLNSQNLTLQTEKEQVLSQNKSLSYAKDSLNSKVSEVSSQNEDLRKKVNVGSALKAVNVQVVGLTGRGKEKDGELKNRKVDQLKISYILPSNPLTERNNKDVYLRVMDPNGAVLNDMSRGGVLNFANQEIGYSLKQNVAYTNDDQKVDMFYKKEAAFKSGKYAIELYSEGFKIGTGSFLVK</sequence>
<protein>
    <recommendedName>
        <fullName evidence="5">Chromosome segregation protein SMC</fullName>
    </recommendedName>
</protein>
<feature type="transmembrane region" description="Helical" evidence="2">
    <location>
        <begin position="12"/>
        <end position="33"/>
    </location>
</feature>
<evidence type="ECO:0008006" key="5">
    <source>
        <dbReference type="Google" id="ProtNLM"/>
    </source>
</evidence>
<evidence type="ECO:0000313" key="3">
    <source>
        <dbReference type="EMBL" id="MCP9766008.1"/>
    </source>
</evidence>
<comment type="caution">
    <text evidence="3">The sequence shown here is derived from an EMBL/GenBank/DDBJ whole genome shotgun (WGS) entry which is preliminary data.</text>
</comment>
<keyword evidence="1" id="KW-0175">Coiled coil</keyword>
<keyword evidence="2" id="KW-1133">Transmembrane helix</keyword>
<organism evidence="3 4">
    <name type="scientific">Lacihabitans soyangensis</name>
    <dbReference type="NCBI Taxonomy" id="869394"/>
    <lineage>
        <taxon>Bacteria</taxon>
        <taxon>Pseudomonadati</taxon>
        <taxon>Bacteroidota</taxon>
        <taxon>Cytophagia</taxon>
        <taxon>Cytophagales</taxon>
        <taxon>Leadbetterellaceae</taxon>
        <taxon>Lacihabitans</taxon>
    </lineage>
</organism>
<gene>
    <name evidence="3" type="ORF">EGI31_23980</name>
</gene>
<keyword evidence="2" id="KW-0812">Transmembrane</keyword>